<evidence type="ECO:0000313" key="2">
    <source>
        <dbReference type="EMBL" id="GEL26538.1"/>
    </source>
</evidence>
<dbReference type="RefSeq" id="WP_147114743.1">
    <property type="nucleotide sequence ID" value="NZ_BJVJ01000096.1"/>
</dbReference>
<evidence type="ECO:0000259" key="1">
    <source>
        <dbReference type="Pfam" id="PF22691"/>
    </source>
</evidence>
<dbReference type="Proteomes" id="UP000321685">
    <property type="component" value="Unassembled WGS sequence"/>
</dbReference>
<dbReference type="InterPro" id="IPR055140">
    <property type="entry name" value="Thiolase_C_2"/>
</dbReference>
<dbReference type="Gene3D" id="3.40.47.10">
    <property type="match status" value="1"/>
</dbReference>
<protein>
    <submittedName>
        <fullName evidence="2">Thiolase</fullName>
    </submittedName>
</protein>
<name>A0A511DTX1_9PSEU</name>
<dbReference type="Pfam" id="PF22691">
    <property type="entry name" value="Thiolase_C_1"/>
    <property type="match status" value="1"/>
</dbReference>
<sequence>MTDRSLRGTAALVGVADAVSPTGELDTFGFELEARMIREALADAGLRPSDVDGLCCAAPPSALAEYLGIRPRFYEGTAIGGSSFEIHVEHAAAAIAAGLCEVVVGVYEATPRSDRRHGRTRGGAYPPRPAAEWEAGYGLREPMGAYALAASRHMATYGTTSEQLAQIAVDTRRWAELNPRARHRAPLTIVEVLDSPMQASPLHLLDCCLVTDGAGAFVLTSADRARDLARPPVYLLGAATYADHGQSMSQMPDLTTTAGAVSGPAAFAMAGIKPDDVDVLMGYDSFTITTLLHLEDLGFCAKGEGGAFAEDGRLGPGGALPTNTNGGGLSYTHPGQYGMFLIVEAVRQLRGECGARQVADPTIAVAHGSGGNLSTMATLVLGTEAAR</sequence>
<dbReference type="AlphaFoldDB" id="A0A511DTX1"/>
<dbReference type="EMBL" id="BJVJ01000096">
    <property type="protein sequence ID" value="GEL26538.1"/>
    <property type="molecule type" value="Genomic_DNA"/>
</dbReference>
<organism evidence="2 3">
    <name type="scientific">Pseudonocardia sulfidoxydans NBRC 16205</name>
    <dbReference type="NCBI Taxonomy" id="1223511"/>
    <lineage>
        <taxon>Bacteria</taxon>
        <taxon>Bacillati</taxon>
        <taxon>Actinomycetota</taxon>
        <taxon>Actinomycetes</taxon>
        <taxon>Pseudonocardiales</taxon>
        <taxon>Pseudonocardiaceae</taxon>
        <taxon>Pseudonocardia</taxon>
    </lineage>
</organism>
<proteinExistence type="predicted"/>
<dbReference type="OrthoDB" id="9785768at2"/>
<gene>
    <name evidence="2" type="ORF">PSU4_54920</name>
</gene>
<comment type="caution">
    <text evidence="2">The sequence shown here is derived from an EMBL/GenBank/DDBJ whole genome shotgun (WGS) entry which is preliminary data.</text>
</comment>
<reference evidence="2 3" key="1">
    <citation type="submission" date="2019-07" db="EMBL/GenBank/DDBJ databases">
        <title>Whole genome shotgun sequence of Pseudonocardia sulfidoxydans NBRC 16205.</title>
        <authorList>
            <person name="Hosoyama A."/>
            <person name="Uohara A."/>
            <person name="Ohji S."/>
            <person name="Ichikawa N."/>
        </authorList>
    </citation>
    <scope>NUCLEOTIDE SEQUENCE [LARGE SCALE GENOMIC DNA]</scope>
    <source>
        <strain evidence="2 3">NBRC 16205</strain>
    </source>
</reference>
<evidence type="ECO:0000313" key="3">
    <source>
        <dbReference type="Proteomes" id="UP000321685"/>
    </source>
</evidence>
<feature type="domain" description="Thiolase C-terminal" evidence="1">
    <location>
        <begin position="244"/>
        <end position="383"/>
    </location>
</feature>
<keyword evidence="3" id="KW-1185">Reference proteome</keyword>
<dbReference type="CDD" id="cd00829">
    <property type="entry name" value="SCP-x_thiolase"/>
    <property type="match status" value="1"/>
</dbReference>
<dbReference type="GO" id="GO:0016747">
    <property type="term" value="F:acyltransferase activity, transferring groups other than amino-acyl groups"/>
    <property type="evidence" value="ECO:0007669"/>
    <property type="project" value="InterPro"/>
</dbReference>
<dbReference type="PANTHER" id="PTHR42870:SF1">
    <property type="entry name" value="NON-SPECIFIC LIPID-TRANSFER PROTEIN-LIKE 2"/>
    <property type="match status" value="1"/>
</dbReference>
<dbReference type="PANTHER" id="PTHR42870">
    <property type="entry name" value="ACETYL-COA C-ACETYLTRANSFERASE"/>
    <property type="match status" value="1"/>
</dbReference>
<dbReference type="SUPFAM" id="SSF53901">
    <property type="entry name" value="Thiolase-like"/>
    <property type="match status" value="2"/>
</dbReference>
<dbReference type="PIRSF" id="PIRSF000429">
    <property type="entry name" value="Ac-CoA_Ac_transf"/>
    <property type="match status" value="1"/>
</dbReference>
<dbReference type="InterPro" id="IPR016039">
    <property type="entry name" value="Thiolase-like"/>
</dbReference>
<accession>A0A511DTX1</accession>
<dbReference type="InterPro" id="IPR002155">
    <property type="entry name" value="Thiolase"/>
</dbReference>
<dbReference type="NCBIfam" id="NF004811">
    <property type="entry name" value="PRK06158.1"/>
    <property type="match status" value="1"/>
</dbReference>